<evidence type="ECO:0008006" key="4">
    <source>
        <dbReference type="Google" id="ProtNLM"/>
    </source>
</evidence>
<gene>
    <name evidence="2" type="ORF">FB45DRAFT_811169</name>
</gene>
<evidence type="ECO:0000313" key="2">
    <source>
        <dbReference type="EMBL" id="KAJ7604259.1"/>
    </source>
</evidence>
<reference evidence="2" key="1">
    <citation type="submission" date="2023-03" db="EMBL/GenBank/DDBJ databases">
        <title>Massive genome expansion in bonnet fungi (Mycena s.s.) driven by repeated elements and novel gene families across ecological guilds.</title>
        <authorList>
            <consortium name="Lawrence Berkeley National Laboratory"/>
            <person name="Harder C.B."/>
            <person name="Miyauchi S."/>
            <person name="Viragh M."/>
            <person name="Kuo A."/>
            <person name="Thoen E."/>
            <person name="Andreopoulos B."/>
            <person name="Lu D."/>
            <person name="Skrede I."/>
            <person name="Drula E."/>
            <person name="Henrissat B."/>
            <person name="Morin E."/>
            <person name="Kohler A."/>
            <person name="Barry K."/>
            <person name="LaButti K."/>
            <person name="Morin E."/>
            <person name="Salamov A."/>
            <person name="Lipzen A."/>
            <person name="Mereny Z."/>
            <person name="Hegedus B."/>
            <person name="Baldrian P."/>
            <person name="Stursova M."/>
            <person name="Weitz H."/>
            <person name="Taylor A."/>
            <person name="Grigoriev I.V."/>
            <person name="Nagy L.G."/>
            <person name="Martin F."/>
            <person name="Kauserud H."/>
        </authorList>
    </citation>
    <scope>NUCLEOTIDE SEQUENCE</scope>
    <source>
        <strain evidence="2">9284</strain>
    </source>
</reference>
<protein>
    <recommendedName>
        <fullName evidence="4">F-box domain-containing protein</fullName>
    </recommendedName>
</protein>
<dbReference type="AlphaFoldDB" id="A0AAD7AYH9"/>
<feature type="compositionally biased region" description="Acidic residues" evidence="1">
    <location>
        <begin position="374"/>
        <end position="393"/>
    </location>
</feature>
<evidence type="ECO:0000313" key="3">
    <source>
        <dbReference type="Proteomes" id="UP001221142"/>
    </source>
</evidence>
<keyword evidence="3" id="KW-1185">Reference proteome</keyword>
<name>A0AAD7AYH9_9AGAR</name>
<dbReference type="Proteomes" id="UP001221142">
    <property type="component" value="Unassembled WGS sequence"/>
</dbReference>
<accession>A0AAD7AYH9</accession>
<organism evidence="2 3">
    <name type="scientific">Roridomyces roridus</name>
    <dbReference type="NCBI Taxonomy" id="1738132"/>
    <lineage>
        <taxon>Eukaryota</taxon>
        <taxon>Fungi</taxon>
        <taxon>Dikarya</taxon>
        <taxon>Basidiomycota</taxon>
        <taxon>Agaricomycotina</taxon>
        <taxon>Agaricomycetes</taxon>
        <taxon>Agaricomycetidae</taxon>
        <taxon>Agaricales</taxon>
        <taxon>Marasmiineae</taxon>
        <taxon>Mycenaceae</taxon>
        <taxon>Roridomyces</taxon>
    </lineage>
</organism>
<proteinExistence type="predicted"/>
<dbReference type="EMBL" id="JARKIF010000111">
    <property type="protein sequence ID" value="KAJ7604259.1"/>
    <property type="molecule type" value="Genomic_DNA"/>
</dbReference>
<comment type="caution">
    <text evidence="2">The sequence shown here is derived from an EMBL/GenBank/DDBJ whole genome shotgun (WGS) entry which is preliminary data.</text>
</comment>
<sequence length="393" mass="44209">MSTAAAARSRIAQLDFEIADLQRSIDTRFAEREKCEDVLNSCKYPVLTLPVEITTYIFTKFLPGHPERPLLFGPESPSLLLQVCRQWRDVALATPELWSTMKLTLDDRGSSASQCLALDSWLQRSGNYPLSIELAFLLFTGITLVDAESMQTILRHASRWREMELCLPFNHLEQMTVAMPLLRSLTLGPTQLLPPYPRPPAPPTTICMEAPNLREVNLSRFFNPLWIALPWAQITTIAGADLYVNEAIEILRHTVALECCRFTIVGYADFDPSTIPTTIPLPSLRSLTMVWDGYGLDQVENVENLYLFFKALSLPALESIHVSEYFLGQEPVATLSALWQDGDPAEIEIVDAQVSEDVYAAAFPRAKLSVESMSSDEDESWDESRDEDEDESD</sequence>
<feature type="region of interest" description="Disordered" evidence="1">
    <location>
        <begin position="369"/>
        <end position="393"/>
    </location>
</feature>
<evidence type="ECO:0000256" key="1">
    <source>
        <dbReference type="SAM" id="MobiDB-lite"/>
    </source>
</evidence>